<sequence length="260" mass="29586">GQAAVGSETRCAGEAAQQHGAAGRVPAGGLGARQGQGQGPAEGQKEEARRFEQQFEQLEQLQRLCRWEASERAHEVPGVGEEGHPAKLGQRSSGDLEEDFDHGGAVKKKERMPKEEAVSQLLCRWWYSLPDWPPQEESYYQEKLSSHKPPLKKVRIEEWEWLDDVDKEGRCKVYELSQFRGVFRGSKGELIDPTETCPCYKNLMAWDMVKLYESLVKAYENQLLDLKNSKYPEGRLESALKADLNKYRQKLHDARAVGRR</sequence>
<feature type="non-terminal residue" evidence="2">
    <location>
        <position position="1"/>
    </location>
</feature>
<keyword evidence="3" id="KW-1185">Reference proteome</keyword>
<name>A0ABN9X0U8_9DINO</name>
<feature type="compositionally biased region" description="Gly residues" evidence="1">
    <location>
        <begin position="26"/>
        <end position="40"/>
    </location>
</feature>
<dbReference type="EMBL" id="CAUYUJ010019499">
    <property type="protein sequence ID" value="CAK0891623.1"/>
    <property type="molecule type" value="Genomic_DNA"/>
</dbReference>
<accession>A0ABN9X0U8</accession>
<evidence type="ECO:0000313" key="3">
    <source>
        <dbReference type="Proteomes" id="UP001189429"/>
    </source>
</evidence>
<gene>
    <name evidence="2" type="ORF">PCOR1329_LOCUS71506</name>
</gene>
<feature type="region of interest" description="Disordered" evidence="1">
    <location>
        <begin position="1"/>
        <end position="50"/>
    </location>
</feature>
<evidence type="ECO:0000256" key="1">
    <source>
        <dbReference type="SAM" id="MobiDB-lite"/>
    </source>
</evidence>
<feature type="compositionally biased region" description="Basic and acidic residues" evidence="1">
    <location>
        <begin position="72"/>
        <end position="85"/>
    </location>
</feature>
<reference evidence="2" key="1">
    <citation type="submission" date="2023-10" db="EMBL/GenBank/DDBJ databases">
        <authorList>
            <person name="Chen Y."/>
            <person name="Shah S."/>
            <person name="Dougan E. K."/>
            <person name="Thang M."/>
            <person name="Chan C."/>
        </authorList>
    </citation>
    <scope>NUCLEOTIDE SEQUENCE [LARGE SCALE GENOMIC DNA]</scope>
</reference>
<evidence type="ECO:0000313" key="2">
    <source>
        <dbReference type="EMBL" id="CAK0891623.1"/>
    </source>
</evidence>
<proteinExistence type="predicted"/>
<organism evidence="2 3">
    <name type="scientific">Prorocentrum cordatum</name>
    <dbReference type="NCBI Taxonomy" id="2364126"/>
    <lineage>
        <taxon>Eukaryota</taxon>
        <taxon>Sar</taxon>
        <taxon>Alveolata</taxon>
        <taxon>Dinophyceae</taxon>
        <taxon>Prorocentrales</taxon>
        <taxon>Prorocentraceae</taxon>
        <taxon>Prorocentrum</taxon>
    </lineage>
</organism>
<feature type="region of interest" description="Disordered" evidence="1">
    <location>
        <begin position="72"/>
        <end position="112"/>
    </location>
</feature>
<protein>
    <submittedName>
        <fullName evidence="2">Uncharacterized protein</fullName>
    </submittedName>
</protein>
<comment type="caution">
    <text evidence="2">The sequence shown here is derived from an EMBL/GenBank/DDBJ whole genome shotgun (WGS) entry which is preliminary data.</text>
</comment>
<feature type="compositionally biased region" description="Low complexity" evidence="1">
    <location>
        <begin position="12"/>
        <end position="23"/>
    </location>
</feature>
<dbReference type="Proteomes" id="UP001189429">
    <property type="component" value="Unassembled WGS sequence"/>
</dbReference>